<keyword evidence="6" id="KW-0413">Isomerase</keyword>
<comment type="catalytic activity">
    <reaction evidence="2 8">
        <text>7,8-dihydroneopterin = 6-hydroxymethyl-7,8-dihydropterin + glycolaldehyde</text>
        <dbReference type="Rhea" id="RHEA:10540"/>
        <dbReference type="ChEBI" id="CHEBI:17001"/>
        <dbReference type="ChEBI" id="CHEBI:17071"/>
        <dbReference type="ChEBI" id="CHEBI:44841"/>
        <dbReference type="EC" id="4.1.2.25"/>
    </reaction>
</comment>
<dbReference type="SUPFAM" id="SSF55620">
    <property type="entry name" value="Tetrahydrobiopterin biosynthesis enzymes-like"/>
    <property type="match status" value="1"/>
</dbReference>
<organism evidence="10 11">
    <name type="scientific">Simiduia agarivorans (strain DSM 21679 / JCM 13881 / BCRC 17597 / SA1)</name>
    <dbReference type="NCBI Taxonomy" id="1117647"/>
    <lineage>
        <taxon>Bacteria</taxon>
        <taxon>Pseudomonadati</taxon>
        <taxon>Pseudomonadota</taxon>
        <taxon>Gammaproteobacteria</taxon>
        <taxon>Cellvibrionales</taxon>
        <taxon>Cellvibrionaceae</taxon>
        <taxon>Simiduia</taxon>
    </lineage>
</organism>
<dbReference type="NCBIfam" id="TIGR00525">
    <property type="entry name" value="folB"/>
    <property type="match status" value="1"/>
</dbReference>
<dbReference type="GO" id="GO:0046656">
    <property type="term" value="P:folic acid biosynthetic process"/>
    <property type="evidence" value="ECO:0007669"/>
    <property type="project" value="UniProtKB-UniRule"/>
</dbReference>
<evidence type="ECO:0000256" key="4">
    <source>
        <dbReference type="ARBA" id="ARBA00005708"/>
    </source>
</evidence>
<dbReference type="Gene3D" id="3.30.1130.10">
    <property type="match status" value="1"/>
</dbReference>
<accession>K4KLN6</accession>
<evidence type="ECO:0000256" key="7">
    <source>
        <dbReference type="ARBA" id="ARBA00023239"/>
    </source>
</evidence>
<dbReference type="PANTHER" id="PTHR42844">
    <property type="entry name" value="DIHYDRONEOPTERIN ALDOLASE 1-RELATED"/>
    <property type="match status" value="1"/>
</dbReference>
<dbReference type="RefSeq" id="WP_015047299.1">
    <property type="nucleotide sequence ID" value="NC_018868.3"/>
</dbReference>
<name>K4KLN6_SIMAS</name>
<evidence type="ECO:0000256" key="1">
    <source>
        <dbReference type="ARBA" id="ARBA00000693"/>
    </source>
</evidence>
<evidence type="ECO:0000256" key="2">
    <source>
        <dbReference type="ARBA" id="ARBA00001353"/>
    </source>
</evidence>
<dbReference type="FunFam" id="3.30.1130.10:FF:000002">
    <property type="entry name" value="7,8-dihydroneopterin aldolase"/>
    <property type="match status" value="1"/>
</dbReference>
<comment type="similarity">
    <text evidence="4 8">Belongs to the DHNA family.</text>
</comment>
<dbReference type="EC" id="4.1.2.25" evidence="8"/>
<dbReference type="AlphaFoldDB" id="K4KLN6"/>
<protein>
    <recommendedName>
        <fullName evidence="8">7,8-dihydroneopterin aldolase</fullName>
        <ecNumber evidence="8">4.1.2.25</ecNumber>
    </recommendedName>
</protein>
<dbReference type="GO" id="GO:0004150">
    <property type="term" value="F:dihydroneopterin aldolase activity"/>
    <property type="evidence" value="ECO:0007669"/>
    <property type="project" value="UniProtKB-UniRule"/>
</dbReference>
<dbReference type="UniPathway" id="UPA00077">
    <property type="reaction ID" value="UER00154"/>
</dbReference>
<keyword evidence="11" id="KW-1185">Reference proteome</keyword>
<dbReference type="Pfam" id="PF02152">
    <property type="entry name" value="FolB"/>
    <property type="match status" value="1"/>
</dbReference>
<dbReference type="Proteomes" id="UP000000466">
    <property type="component" value="Chromosome"/>
</dbReference>
<proteinExistence type="inferred from homology"/>
<sequence>MTDQIMIEGLWIETVIGVYDWERELRQRLLLDLTLTTDIRPAAASDDLGKTLDYKAITDRIIAFAEGSSHQLVETLAEQIAALVQKEFGVTRLTLKLSKPGALPRAQNVAVFIERGR</sequence>
<feature type="domain" description="Dihydroneopterin aldolase/epimerase" evidence="9">
    <location>
        <begin position="5"/>
        <end position="115"/>
    </location>
</feature>
<comment type="catalytic activity">
    <reaction evidence="1">
        <text>7,8-dihydroneopterin = 7,8-dihydromonapterin</text>
        <dbReference type="Rhea" id="RHEA:45328"/>
        <dbReference type="ChEBI" id="CHEBI:17001"/>
        <dbReference type="ChEBI" id="CHEBI:71175"/>
        <dbReference type="EC" id="5.1.99.8"/>
    </reaction>
</comment>
<evidence type="ECO:0000256" key="8">
    <source>
        <dbReference type="RuleBase" id="RU362079"/>
    </source>
</evidence>
<evidence type="ECO:0000256" key="5">
    <source>
        <dbReference type="ARBA" id="ARBA00022909"/>
    </source>
</evidence>
<evidence type="ECO:0000259" key="9">
    <source>
        <dbReference type="SMART" id="SM00905"/>
    </source>
</evidence>
<comment type="pathway">
    <text evidence="3 8">Cofactor biosynthesis; tetrahydrofolate biosynthesis; 2-amino-4-hydroxy-6-hydroxymethyl-7,8-dihydropteridine diphosphate from 7,8-dihydroneopterin triphosphate: step 3/4.</text>
</comment>
<dbReference type="GO" id="GO:0005737">
    <property type="term" value="C:cytoplasm"/>
    <property type="evidence" value="ECO:0007669"/>
    <property type="project" value="TreeGrafter"/>
</dbReference>
<reference evidence="10 11" key="1">
    <citation type="journal article" date="2013" name="Genome Announc.">
        <title>Complete genome sequence of Simiduia agarivorans SA1(T), a marine bacterium able to degrade a variety of polysaccharides.</title>
        <authorList>
            <person name="Lin S.Y."/>
            <person name="Shieh W.Y."/>
            <person name="Chen J.S."/>
            <person name="Tang S.L."/>
        </authorList>
    </citation>
    <scope>NUCLEOTIDE SEQUENCE [LARGE SCALE GENOMIC DNA]</scope>
    <source>
        <strain evidence="11">DSM 21679 / JCM 13881 / BCRC 17597 / SA1</strain>
    </source>
</reference>
<dbReference type="InterPro" id="IPR006156">
    <property type="entry name" value="Dihydroneopterin_aldolase"/>
</dbReference>
<dbReference type="KEGG" id="saga:M5M_09760"/>
<gene>
    <name evidence="10" type="ordered locus">M5M_09760</name>
</gene>
<dbReference type="eggNOG" id="COG1539">
    <property type="taxonomic scope" value="Bacteria"/>
</dbReference>
<dbReference type="HOGENOM" id="CLU_112632_0_2_6"/>
<evidence type="ECO:0000313" key="10">
    <source>
        <dbReference type="EMBL" id="AFU99135.1"/>
    </source>
</evidence>
<dbReference type="SMART" id="SM00905">
    <property type="entry name" value="FolB"/>
    <property type="match status" value="1"/>
</dbReference>
<evidence type="ECO:0000256" key="3">
    <source>
        <dbReference type="ARBA" id="ARBA00005013"/>
    </source>
</evidence>
<comment type="function">
    <text evidence="8">Catalyzes the conversion of 7,8-dihydroneopterin to 6-hydroxymethyl-7,8-dihydropterin.</text>
</comment>
<dbReference type="NCBIfam" id="TIGR00526">
    <property type="entry name" value="folB_dom"/>
    <property type="match status" value="1"/>
</dbReference>
<dbReference type="GO" id="GO:0046654">
    <property type="term" value="P:tetrahydrofolate biosynthetic process"/>
    <property type="evidence" value="ECO:0007669"/>
    <property type="project" value="UniProtKB-UniRule"/>
</dbReference>
<dbReference type="PANTHER" id="PTHR42844:SF1">
    <property type="entry name" value="DIHYDRONEOPTERIN ALDOLASE 1-RELATED"/>
    <property type="match status" value="1"/>
</dbReference>
<keyword evidence="5 8" id="KW-0289">Folate biosynthesis</keyword>
<evidence type="ECO:0000256" key="6">
    <source>
        <dbReference type="ARBA" id="ARBA00023235"/>
    </source>
</evidence>
<dbReference type="InterPro" id="IPR043133">
    <property type="entry name" value="GTP-CH-I_C/QueF"/>
</dbReference>
<dbReference type="EMBL" id="CP003746">
    <property type="protein sequence ID" value="AFU99135.1"/>
    <property type="molecule type" value="Genomic_DNA"/>
</dbReference>
<dbReference type="InterPro" id="IPR006157">
    <property type="entry name" value="FolB_dom"/>
</dbReference>
<evidence type="ECO:0000313" key="11">
    <source>
        <dbReference type="Proteomes" id="UP000000466"/>
    </source>
</evidence>
<dbReference type="GO" id="GO:0016853">
    <property type="term" value="F:isomerase activity"/>
    <property type="evidence" value="ECO:0007669"/>
    <property type="project" value="UniProtKB-KW"/>
</dbReference>
<keyword evidence="7 8" id="KW-0456">Lyase</keyword>
<dbReference type="STRING" id="1117647.M5M_09760"/>